<evidence type="ECO:0000256" key="5">
    <source>
        <dbReference type="ARBA" id="ARBA00052218"/>
    </source>
</evidence>
<dbReference type="RefSeq" id="WP_048847498.1">
    <property type="nucleotide sequence ID" value="NZ_BALE01000010.1"/>
</dbReference>
<dbReference type="CDD" id="cd00757">
    <property type="entry name" value="ThiF_MoeB_HesA_family"/>
    <property type="match status" value="1"/>
</dbReference>
<dbReference type="InterPro" id="IPR045886">
    <property type="entry name" value="ThiF/MoeB/HesA"/>
</dbReference>
<evidence type="ECO:0000256" key="2">
    <source>
        <dbReference type="ARBA" id="ARBA00022679"/>
    </source>
</evidence>
<dbReference type="GO" id="GO:0004792">
    <property type="term" value="F:thiosulfate-cyanide sulfurtransferase activity"/>
    <property type="evidence" value="ECO:0007669"/>
    <property type="project" value="TreeGrafter"/>
</dbReference>
<evidence type="ECO:0000256" key="11">
    <source>
        <dbReference type="ARBA" id="ARBA00075328"/>
    </source>
</evidence>
<dbReference type="GO" id="GO:0008146">
    <property type="term" value="F:sulfotransferase activity"/>
    <property type="evidence" value="ECO:0007669"/>
    <property type="project" value="TreeGrafter"/>
</dbReference>
<evidence type="ECO:0000256" key="7">
    <source>
        <dbReference type="ARBA" id="ARBA00063809"/>
    </source>
</evidence>
<dbReference type="AlphaFoldDB" id="A0A0D6MIJ1"/>
<evidence type="ECO:0000256" key="6">
    <source>
        <dbReference type="ARBA" id="ARBA00055169"/>
    </source>
</evidence>
<evidence type="ECO:0000256" key="12">
    <source>
        <dbReference type="ARBA" id="ARBA00078531"/>
    </source>
</evidence>
<reference evidence="14 15" key="1">
    <citation type="submission" date="2012-10" db="EMBL/GenBank/DDBJ databases">
        <title>Genome sequencing of Tanticharoenia sakaeratensis NBRC 103193.</title>
        <authorList>
            <person name="Azuma Y."/>
            <person name="Hadano H."/>
            <person name="Hirakawa H."/>
            <person name="Matsushita K."/>
        </authorList>
    </citation>
    <scope>NUCLEOTIDE SEQUENCE [LARGE SCALE GENOMIC DNA]</scope>
    <source>
        <strain evidence="14 15">NBRC 103193</strain>
    </source>
</reference>
<dbReference type="Pfam" id="PF00899">
    <property type="entry name" value="ThiF"/>
    <property type="match status" value="1"/>
</dbReference>
<dbReference type="STRING" id="1231623.Tasa_010_021"/>
<dbReference type="PANTHER" id="PTHR10953:SF102">
    <property type="entry name" value="ADENYLYLTRANSFERASE AND SULFURTRANSFERASE MOCS3"/>
    <property type="match status" value="1"/>
</dbReference>
<evidence type="ECO:0000256" key="9">
    <source>
        <dbReference type="ARBA" id="ARBA00073635"/>
    </source>
</evidence>
<keyword evidence="4" id="KW-0067">ATP-binding</keyword>
<name>A0A0D6MIJ1_9PROT</name>
<dbReference type="EMBL" id="BALE01000010">
    <property type="protein sequence ID" value="GAN53474.1"/>
    <property type="molecule type" value="Genomic_DNA"/>
</dbReference>
<dbReference type="Proteomes" id="UP000032679">
    <property type="component" value="Unassembled WGS sequence"/>
</dbReference>
<evidence type="ECO:0000256" key="1">
    <source>
        <dbReference type="ARBA" id="ARBA00009919"/>
    </source>
</evidence>
<dbReference type="InterPro" id="IPR035985">
    <property type="entry name" value="Ubiquitin-activating_enz"/>
</dbReference>
<dbReference type="SUPFAM" id="SSF69572">
    <property type="entry name" value="Activating enzymes of the ubiquitin-like proteins"/>
    <property type="match status" value="1"/>
</dbReference>
<dbReference type="GO" id="GO:0005524">
    <property type="term" value="F:ATP binding"/>
    <property type="evidence" value="ECO:0007669"/>
    <property type="project" value="UniProtKB-KW"/>
</dbReference>
<protein>
    <recommendedName>
        <fullName evidence="9">Molybdopterin-synthase adenylyltransferase</fullName>
        <ecNumber evidence="8">2.7.7.80</ecNumber>
    </recommendedName>
    <alternativeName>
        <fullName evidence="12">MoaD protein adenylase</fullName>
    </alternativeName>
    <alternativeName>
        <fullName evidence="10">Molybdopterin-converting factor subunit 1 adenylase</fullName>
    </alternativeName>
    <alternativeName>
        <fullName evidence="11">Sulfur carrier protein MoaD adenylyltransferase</fullName>
    </alternativeName>
</protein>
<accession>A0A0D6MIJ1</accession>
<comment type="function">
    <text evidence="6">Catalyzes the adenylation by ATP of the carboxyl group of the C-terminal glycine of sulfur carrier protein MoaD.</text>
</comment>
<comment type="caution">
    <text evidence="14">The sequence shown here is derived from an EMBL/GenBank/DDBJ whole genome shotgun (WGS) entry which is preliminary data.</text>
</comment>
<dbReference type="GO" id="GO:0008641">
    <property type="term" value="F:ubiquitin-like modifier activating enzyme activity"/>
    <property type="evidence" value="ECO:0007669"/>
    <property type="project" value="InterPro"/>
</dbReference>
<evidence type="ECO:0000313" key="14">
    <source>
        <dbReference type="EMBL" id="GAN53474.1"/>
    </source>
</evidence>
<dbReference type="NCBIfam" id="NF004281">
    <property type="entry name" value="PRK05690.1"/>
    <property type="match status" value="1"/>
</dbReference>
<dbReference type="EC" id="2.7.7.80" evidence="8"/>
<keyword evidence="2" id="KW-0808">Transferase</keyword>
<evidence type="ECO:0000256" key="8">
    <source>
        <dbReference type="ARBA" id="ARBA00066884"/>
    </source>
</evidence>
<proteinExistence type="inferred from homology"/>
<organism evidence="14 15">
    <name type="scientific">Tanticharoenia sakaeratensis NBRC 103193</name>
    <dbReference type="NCBI Taxonomy" id="1231623"/>
    <lineage>
        <taxon>Bacteria</taxon>
        <taxon>Pseudomonadati</taxon>
        <taxon>Pseudomonadota</taxon>
        <taxon>Alphaproteobacteria</taxon>
        <taxon>Acetobacterales</taxon>
        <taxon>Acetobacteraceae</taxon>
        <taxon>Tanticharoenia</taxon>
    </lineage>
</organism>
<dbReference type="OrthoDB" id="9804286at2"/>
<dbReference type="PANTHER" id="PTHR10953">
    <property type="entry name" value="UBIQUITIN-ACTIVATING ENZYME E1"/>
    <property type="match status" value="1"/>
</dbReference>
<keyword evidence="3" id="KW-0547">Nucleotide-binding</keyword>
<keyword evidence="15" id="KW-1185">Reference proteome</keyword>
<dbReference type="GO" id="GO:0061605">
    <property type="term" value="F:molybdopterin-synthase adenylyltransferase activity"/>
    <property type="evidence" value="ECO:0007669"/>
    <property type="project" value="UniProtKB-EC"/>
</dbReference>
<evidence type="ECO:0000313" key="15">
    <source>
        <dbReference type="Proteomes" id="UP000032679"/>
    </source>
</evidence>
<sequence length="264" mass="27565">MSLDFSADEVARYARHILLPEIGGTGQARLRDSSVLIIGAGGLGAPVSLYLAAAGIGRIGLVDGDHVDLSNLQRQILFTTGDVGQSKAERGAKRLGALNPDITIEPHLLRADAASLADLVPRYDLVCDGSDNFETRYAVSDACVAAGRTLVSGAVLRFEGQLSTFDPQRGGPCYRCLFPQADAQDSLSCAQAGIFGAVTGVIGTLAATEVLKEVLGLGRGLSGRVLTWDARGASFREFALAPDPDCPSCHGGRMPVEEGVPLAE</sequence>
<evidence type="ECO:0000256" key="4">
    <source>
        <dbReference type="ARBA" id="ARBA00022840"/>
    </source>
</evidence>
<feature type="domain" description="THIF-type NAD/FAD binding fold" evidence="13">
    <location>
        <begin position="13"/>
        <end position="247"/>
    </location>
</feature>
<dbReference type="FunFam" id="3.40.50.720:FF:000033">
    <property type="entry name" value="Adenylyltransferase and sulfurtransferase MOCS3"/>
    <property type="match status" value="1"/>
</dbReference>
<comment type="similarity">
    <text evidence="1">Belongs to the HesA/MoeB/ThiF family.</text>
</comment>
<dbReference type="Gene3D" id="3.40.50.720">
    <property type="entry name" value="NAD(P)-binding Rossmann-like Domain"/>
    <property type="match status" value="1"/>
</dbReference>
<comment type="catalytic activity">
    <reaction evidence="5">
        <text>[molybdopterin-synthase sulfur-carrier protein]-C-terminal Gly-Gly + ATP + H(+) = [molybdopterin-synthase sulfur-carrier protein]-C-terminal Gly-Gly-AMP + diphosphate</text>
        <dbReference type="Rhea" id="RHEA:43616"/>
        <dbReference type="Rhea" id="RHEA-COMP:12159"/>
        <dbReference type="Rhea" id="RHEA-COMP:12202"/>
        <dbReference type="ChEBI" id="CHEBI:15378"/>
        <dbReference type="ChEBI" id="CHEBI:30616"/>
        <dbReference type="ChEBI" id="CHEBI:33019"/>
        <dbReference type="ChEBI" id="CHEBI:90618"/>
        <dbReference type="ChEBI" id="CHEBI:90778"/>
        <dbReference type="EC" id="2.7.7.80"/>
    </reaction>
</comment>
<comment type="subunit">
    <text evidence="7">Homodimer. Forms a stable heterotetrameric complex of 2 MoeB and 2 MoaD during adenylation of MoaD.</text>
</comment>
<gene>
    <name evidence="14" type="ORF">Tasa_010_021</name>
</gene>
<evidence type="ECO:0000256" key="10">
    <source>
        <dbReference type="ARBA" id="ARBA00075110"/>
    </source>
</evidence>
<dbReference type="InterPro" id="IPR000594">
    <property type="entry name" value="ThiF_NAD_FAD-bd"/>
</dbReference>
<evidence type="ECO:0000259" key="13">
    <source>
        <dbReference type="Pfam" id="PF00899"/>
    </source>
</evidence>
<dbReference type="GO" id="GO:0005829">
    <property type="term" value="C:cytosol"/>
    <property type="evidence" value="ECO:0007669"/>
    <property type="project" value="TreeGrafter"/>
</dbReference>
<evidence type="ECO:0000256" key="3">
    <source>
        <dbReference type="ARBA" id="ARBA00022741"/>
    </source>
</evidence>